<protein>
    <recommendedName>
        <fullName evidence="9">ABC transporter permease</fullName>
    </recommendedName>
</protein>
<dbReference type="Proteomes" id="UP000215377">
    <property type="component" value="Unassembled WGS sequence"/>
</dbReference>
<feature type="transmembrane region" description="Helical" evidence="6">
    <location>
        <begin position="6"/>
        <end position="28"/>
    </location>
</feature>
<dbReference type="AlphaFoldDB" id="A0A225NY35"/>
<reference evidence="7 8" key="1">
    <citation type="submission" date="2013-04" db="EMBL/GenBank/DDBJ databases">
        <title>Oceanicola sp. 22II1-22F33 Genome Sequencing.</title>
        <authorList>
            <person name="Lai Q."/>
            <person name="Li G."/>
            <person name="Shao Z."/>
        </authorList>
    </citation>
    <scope>NUCLEOTIDE SEQUENCE [LARGE SCALE GENOMIC DNA]</scope>
    <source>
        <strain evidence="7 8">22II1-22F33</strain>
    </source>
</reference>
<evidence type="ECO:0000256" key="3">
    <source>
        <dbReference type="ARBA" id="ARBA00022692"/>
    </source>
</evidence>
<comment type="subcellular location">
    <subcellularLocation>
        <location evidence="1">Cell membrane</location>
        <topology evidence="1">Multi-pass membrane protein</topology>
    </subcellularLocation>
</comment>
<feature type="transmembrane region" description="Helical" evidence="6">
    <location>
        <begin position="185"/>
        <end position="206"/>
    </location>
</feature>
<evidence type="ECO:0008006" key="9">
    <source>
        <dbReference type="Google" id="ProtNLM"/>
    </source>
</evidence>
<keyword evidence="2" id="KW-1003">Cell membrane</keyword>
<feature type="transmembrane region" description="Helical" evidence="6">
    <location>
        <begin position="63"/>
        <end position="84"/>
    </location>
</feature>
<dbReference type="GO" id="GO:0005886">
    <property type="term" value="C:plasma membrane"/>
    <property type="evidence" value="ECO:0007669"/>
    <property type="project" value="UniProtKB-SubCell"/>
</dbReference>
<dbReference type="InterPro" id="IPR001851">
    <property type="entry name" value="ABC_transp_permease"/>
</dbReference>
<feature type="transmembrane region" description="Helical" evidence="6">
    <location>
        <begin position="263"/>
        <end position="285"/>
    </location>
</feature>
<evidence type="ECO:0000313" key="8">
    <source>
        <dbReference type="Proteomes" id="UP000215377"/>
    </source>
</evidence>
<dbReference type="Pfam" id="PF02653">
    <property type="entry name" value="BPD_transp_2"/>
    <property type="match status" value="1"/>
</dbReference>
<dbReference type="GO" id="GO:0022857">
    <property type="term" value="F:transmembrane transporter activity"/>
    <property type="evidence" value="ECO:0007669"/>
    <property type="project" value="InterPro"/>
</dbReference>
<evidence type="ECO:0000256" key="6">
    <source>
        <dbReference type="SAM" id="Phobius"/>
    </source>
</evidence>
<gene>
    <name evidence="7" type="ORF">ATO3_02955</name>
</gene>
<comment type="caution">
    <text evidence="7">The sequence shown here is derived from an EMBL/GenBank/DDBJ whole genome shotgun (WGS) entry which is preliminary data.</text>
</comment>
<accession>A0A225NY35</accession>
<feature type="transmembrane region" description="Helical" evidence="6">
    <location>
        <begin position="141"/>
        <end position="158"/>
    </location>
</feature>
<evidence type="ECO:0000256" key="5">
    <source>
        <dbReference type="ARBA" id="ARBA00023136"/>
    </source>
</evidence>
<keyword evidence="4 6" id="KW-1133">Transmembrane helix</keyword>
<keyword evidence="3 6" id="KW-0812">Transmembrane</keyword>
<evidence type="ECO:0000313" key="7">
    <source>
        <dbReference type="EMBL" id="OWU78048.1"/>
    </source>
</evidence>
<feature type="transmembrane region" description="Helical" evidence="6">
    <location>
        <begin position="40"/>
        <end position="57"/>
    </location>
</feature>
<evidence type="ECO:0000256" key="2">
    <source>
        <dbReference type="ARBA" id="ARBA00022475"/>
    </source>
</evidence>
<dbReference type="PANTHER" id="PTHR43370">
    <property type="entry name" value="SUGAR ABC TRANSPORTER INTEGRAL MEMBRANE PROTEIN-RELATED"/>
    <property type="match status" value="1"/>
</dbReference>
<dbReference type="PANTHER" id="PTHR43370:SF2">
    <property type="entry name" value="ABC TRANSPORTER PERMEASE PROTEIN"/>
    <property type="match status" value="1"/>
</dbReference>
<dbReference type="OrthoDB" id="9792579at2"/>
<keyword evidence="8" id="KW-1185">Reference proteome</keyword>
<evidence type="ECO:0000256" key="1">
    <source>
        <dbReference type="ARBA" id="ARBA00004651"/>
    </source>
</evidence>
<name>A0A225NY35_9RHOB</name>
<feature type="transmembrane region" description="Helical" evidence="6">
    <location>
        <begin position="91"/>
        <end position="121"/>
    </location>
</feature>
<dbReference type="EMBL" id="AQQR01000001">
    <property type="protein sequence ID" value="OWU78048.1"/>
    <property type="molecule type" value="Genomic_DNA"/>
</dbReference>
<dbReference type="CDD" id="cd06580">
    <property type="entry name" value="TM_PBP1_transp_TpRbsC_like"/>
    <property type="match status" value="1"/>
</dbReference>
<sequence length="306" mass="31201">MLAVTAWLGAMPGFMTPLLLAALGLLLCERAGILNLGVEGVMALGAMVGAAASLGGFGPGQAMGLGALAGLAVSVPFMVAVIVFRAPQIPAGLALAAIALGASAALGRGAAHMPFAGLAVLGWFDELEGVPVIGRMMQQDGMVWLALILAAALGLWLARSRGGLRLRAVGEDPATADASGVDIQLYQLGAVAAGSLLIGLAGAYLSVGGSNIWTEGMVAGRGWIALALVVFAQWSPLRAIFGAALFGGAEALIPRLQAMGVEVPVYLLSMLPYALTIAVLVLMAFSKRARQAEPGFLGRAYIRQDR</sequence>
<organism evidence="7 8">
    <name type="scientific">Marinibacterium profundimaris</name>
    <dbReference type="NCBI Taxonomy" id="1679460"/>
    <lineage>
        <taxon>Bacteria</taxon>
        <taxon>Pseudomonadati</taxon>
        <taxon>Pseudomonadota</taxon>
        <taxon>Alphaproteobacteria</taxon>
        <taxon>Rhodobacterales</taxon>
        <taxon>Paracoccaceae</taxon>
        <taxon>Marinibacterium</taxon>
    </lineage>
</organism>
<proteinExistence type="predicted"/>
<evidence type="ECO:0000256" key="4">
    <source>
        <dbReference type="ARBA" id="ARBA00022989"/>
    </source>
</evidence>
<keyword evidence="5 6" id="KW-0472">Membrane</keyword>